<keyword evidence="3" id="KW-1185">Reference proteome</keyword>
<organism evidence="2 3">
    <name type="scientific">Lactarius akahatsu</name>
    <dbReference type="NCBI Taxonomy" id="416441"/>
    <lineage>
        <taxon>Eukaryota</taxon>
        <taxon>Fungi</taxon>
        <taxon>Dikarya</taxon>
        <taxon>Basidiomycota</taxon>
        <taxon>Agaricomycotina</taxon>
        <taxon>Agaricomycetes</taxon>
        <taxon>Russulales</taxon>
        <taxon>Russulaceae</taxon>
        <taxon>Lactarius</taxon>
    </lineage>
</organism>
<gene>
    <name evidence="2" type="ORF">EDB92DRAFT_1778038</name>
</gene>
<dbReference type="GO" id="GO:0042790">
    <property type="term" value="P:nucleolar large rRNA transcription by RNA polymerase I"/>
    <property type="evidence" value="ECO:0007669"/>
    <property type="project" value="InterPro"/>
</dbReference>
<dbReference type="GO" id="GO:0000500">
    <property type="term" value="C:RNA polymerase I upstream activating factor complex"/>
    <property type="evidence" value="ECO:0007669"/>
    <property type="project" value="InterPro"/>
</dbReference>
<dbReference type="Proteomes" id="UP001201163">
    <property type="component" value="Unassembled WGS sequence"/>
</dbReference>
<feature type="region of interest" description="Disordered" evidence="1">
    <location>
        <begin position="134"/>
        <end position="164"/>
    </location>
</feature>
<dbReference type="InterPro" id="IPR039601">
    <property type="entry name" value="Rrn5"/>
</dbReference>
<dbReference type="CDD" id="cd00167">
    <property type="entry name" value="SANT"/>
    <property type="match status" value="1"/>
</dbReference>
<reference evidence="2" key="1">
    <citation type="submission" date="2022-01" db="EMBL/GenBank/DDBJ databases">
        <title>Comparative genomics reveals a dynamic genome evolution in the ectomycorrhizal milk-cap (Lactarius) mushrooms.</title>
        <authorList>
            <consortium name="DOE Joint Genome Institute"/>
            <person name="Lebreton A."/>
            <person name="Tang N."/>
            <person name="Kuo A."/>
            <person name="LaButti K."/>
            <person name="Drula E."/>
            <person name="Barry K."/>
            <person name="Clum A."/>
            <person name="Lipzen A."/>
            <person name="Mousain D."/>
            <person name="Ng V."/>
            <person name="Wang R."/>
            <person name="Wang X."/>
            <person name="Dai Y."/>
            <person name="Henrissat B."/>
            <person name="Grigoriev I.V."/>
            <person name="Guerin-Laguette A."/>
            <person name="Yu F."/>
            <person name="Martin F.M."/>
        </authorList>
    </citation>
    <scope>NUCLEOTIDE SEQUENCE</scope>
    <source>
        <strain evidence="2">QP</strain>
    </source>
</reference>
<sequence>THISATLHHFTGAPEPPELPYAPSYHPPTGYWTAAEKALFFHALSTYSRFRPDLIASSIGTKSVLDVVVYLSLLRDGAQGITASRGAIARDQLPAAHEVSPALVVLEDTHAAALAATEPSRADETCAAARTEAERTMRNSLRARKGEGGRGAARDRVGQQERREELERWRAEQEGVWAREDTLARLDGVALQALDRMLRVDEERRVEAHFRGEGEAEEHGPPVTGLSTVVPPSRATSPPASEHLSTLAPRNRGDDSEDVDAVLANLSPASRRRARKRLYMRRKRAEACGGVAQLNPMRLKPGRKASATNKSKQRRPSTPDPDDTDEDAEQKRRGRRPHGITRPYKVQCKLDELGIDAKYMRENGLGLFRLGALWRLMRMYPRLDPLQPKGVAEFISAGTIQALYTLVVRFTRDIVRRALALRELDFARRGRMKMWRLGNRVVRPPHVRRALQTRGACLSKHIHFDGLLALFSEGDEESEEDV</sequence>
<feature type="non-terminal residue" evidence="2">
    <location>
        <position position="482"/>
    </location>
</feature>
<dbReference type="GO" id="GO:0001181">
    <property type="term" value="F:RNA polymerase I general transcription initiation factor activity"/>
    <property type="evidence" value="ECO:0007669"/>
    <property type="project" value="TreeGrafter"/>
</dbReference>
<evidence type="ECO:0000256" key="1">
    <source>
        <dbReference type="SAM" id="MobiDB-lite"/>
    </source>
</evidence>
<feature type="region of interest" description="Disordered" evidence="1">
    <location>
        <begin position="289"/>
        <end position="343"/>
    </location>
</feature>
<dbReference type="GO" id="GO:0006361">
    <property type="term" value="P:transcription initiation at RNA polymerase I promoter"/>
    <property type="evidence" value="ECO:0007669"/>
    <property type="project" value="TreeGrafter"/>
</dbReference>
<evidence type="ECO:0008006" key="4">
    <source>
        <dbReference type="Google" id="ProtNLM"/>
    </source>
</evidence>
<evidence type="ECO:0000313" key="2">
    <source>
        <dbReference type="EMBL" id="KAH8987427.1"/>
    </source>
</evidence>
<feature type="compositionally biased region" description="Basic and acidic residues" evidence="1">
    <location>
        <begin position="144"/>
        <end position="164"/>
    </location>
</feature>
<dbReference type="PANTHER" id="PTHR28079:SF1">
    <property type="entry name" value="RNA POLYMERASE I-SPECIFIC TRANSCRIPTION INITIATION FACTOR RRN5"/>
    <property type="match status" value="1"/>
</dbReference>
<feature type="region of interest" description="Disordered" evidence="1">
    <location>
        <begin position="210"/>
        <end position="264"/>
    </location>
</feature>
<feature type="compositionally biased region" description="Basic and acidic residues" evidence="1">
    <location>
        <begin position="210"/>
        <end position="220"/>
    </location>
</feature>
<evidence type="ECO:0000313" key="3">
    <source>
        <dbReference type="Proteomes" id="UP001201163"/>
    </source>
</evidence>
<dbReference type="GO" id="GO:0000182">
    <property type="term" value="F:rDNA binding"/>
    <property type="evidence" value="ECO:0007669"/>
    <property type="project" value="TreeGrafter"/>
</dbReference>
<name>A0AAD4LD80_9AGAM</name>
<comment type="caution">
    <text evidence="2">The sequence shown here is derived from an EMBL/GenBank/DDBJ whole genome shotgun (WGS) entry which is preliminary data.</text>
</comment>
<protein>
    <recommendedName>
        <fullName evidence="4">Homeodomain protein</fullName>
    </recommendedName>
</protein>
<dbReference type="PANTHER" id="PTHR28079">
    <property type="entry name" value="RNA POLYMERASE I-SPECIFIC TRANSCRIPTION INITIATION FACTOR RRN5"/>
    <property type="match status" value="1"/>
</dbReference>
<accession>A0AAD4LD80</accession>
<dbReference type="EMBL" id="JAKELL010000047">
    <property type="protein sequence ID" value="KAH8987427.1"/>
    <property type="molecule type" value="Genomic_DNA"/>
</dbReference>
<proteinExistence type="predicted"/>
<dbReference type="AlphaFoldDB" id="A0AAD4LD80"/>
<dbReference type="InterPro" id="IPR001005">
    <property type="entry name" value="SANT/Myb"/>
</dbReference>
<feature type="non-terminal residue" evidence="2">
    <location>
        <position position="1"/>
    </location>
</feature>